<dbReference type="Gene3D" id="3.40.50.1820">
    <property type="entry name" value="alpha/beta hydrolase"/>
    <property type="match status" value="1"/>
</dbReference>
<accession>A0A0S2KAU9</accession>
<keyword evidence="1 3" id="KW-0378">Hydrolase</keyword>
<dbReference type="InterPro" id="IPR029058">
    <property type="entry name" value="AB_hydrolase_fold"/>
</dbReference>
<organism evidence="3 4">
    <name type="scientific">Pseudohongiella spirulinae</name>
    <dbReference type="NCBI Taxonomy" id="1249552"/>
    <lineage>
        <taxon>Bacteria</taxon>
        <taxon>Pseudomonadati</taxon>
        <taxon>Pseudomonadota</taxon>
        <taxon>Gammaproteobacteria</taxon>
        <taxon>Pseudomonadales</taxon>
        <taxon>Pseudohongiellaceae</taxon>
        <taxon>Pseudohongiella</taxon>
    </lineage>
</organism>
<dbReference type="PRINTS" id="PR00111">
    <property type="entry name" value="ABHYDROLASE"/>
</dbReference>
<dbReference type="SUPFAM" id="SSF53474">
    <property type="entry name" value="alpha/beta-Hydrolases"/>
    <property type="match status" value="1"/>
</dbReference>
<feature type="domain" description="AB hydrolase-1" evidence="2">
    <location>
        <begin position="17"/>
        <end position="249"/>
    </location>
</feature>
<dbReference type="InterPro" id="IPR000639">
    <property type="entry name" value="Epox_hydrolase-like"/>
</dbReference>
<evidence type="ECO:0000259" key="2">
    <source>
        <dbReference type="Pfam" id="PF00561"/>
    </source>
</evidence>
<dbReference type="RefSeq" id="WP_058020703.1">
    <property type="nucleotide sequence ID" value="NZ_CP013189.1"/>
</dbReference>
<dbReference type="InterPro" id="IPR000073">
    <property type="entry name" value="AB_hydrolase_1"/>
</dbReference>
<dbReference type="OrthoDB" id="9808398at2"/>
<evidence type="ECO:0000313" key="4">
    <source>
        <dbReference type="Proteomes" id="UP000065641"/>
    </source>
</evidence>
<dbReference type="AlphaFoldDB" id="A0A0S2KAU9"/>
<name>A0A0S2KAU9_9GAMM</name>
<dbReference type="PANTHER" id="PTHR46118:SF4">
    <property type="entry name" value="PROTEIN ABHD11"/>
    <property type="match status" value="1"/>
</dbReference>
<dbReference type="STRING" id="1249552.PS2015_528"/>
<dbReference type="Pfam" id="PF00561">
    <property type="entry name" value="Abhydrolase_1"/>
    <property type="match status" value="1"/>
</dbReference>
<dbReference type="Proteomes" id="UP000065641">
    <property type="component" value="Chromosome"/>
</dbReference>
<keyword evidence="4" id="KW-1185">Reference proteome</keyword>
<proteinExistence type="predicted"/>
<dbReference type="GO" id="GO:0016787">
    <property type="term" value="F:hydrolase activity"/>
    <property type="evidence" value="ECO:0007669"/>
    <property type="project" value="UniProtKB-KW"/>
</dbReference>
<gene>
    <name evidence="3" type="ORF">PS2015_528</name>
</gene>
<evidence type="ECO:0000313" key="3">
    <source>
        <dbReference type="EMBL" id="ALO45214.1"/>
    </source>
</evidence>
<evidence type="ECO:0000256" key="1">
    <source>
        <dbReference type="ARBA" id="ARBA00022801"/>
    </source>
</evidence>
<dbReference type="PRINTS" id="PR00412">
    <property type="entry name" value="EPOXHYDRLASE"/>
</dbReference>
<dbReference type="PANTHER" id="PTHR46118">
    <property type="entry name" value="PROTEIN ABHD11"/>
    <property type="match status" value="1"/>
</dbReference>
<reference evidence="3 4" key="1">
    <citation type="submission" date="2015-11" db="EMBL/GenBank/DDBJ databases">
        <authorList>
            <person name="Zhang Y."/>
            <person name="Guo Z."/>
        </authorList>
    </citation>
    <scope>NUCLEOTIDE SEQUENCE [LARGE SCALE GENOMIC DNA]</scope>
    <source>
        <strain evidence="3 4">KCTC 32221</strain>
    </source>
</reference>
<dbReference type="KEGG" id="pspi:PS2015_528"/>
<dbReference type="EMBL" id="CP013189">
    <property type="protein sequence ID" value="ALO45214.1"/>
    <property type="molecule type" value="Genomic_DNA"/>
</dbReference>
<protein>
    <submittedName>
        <fullName evidence="3">Alpha/beta hydrolase</fullName>
    </submittedName>
</protein>
<sequence>MTDALELNYRQYSSEGKPLIILHGLFGSLTNWTWHSKKFAEHFSVYALDLRNHGASPHADSMSYAQMSGDVLRFMDAHHIEKAHILGHSMGGKVAMQMALTAPQRVDKLVVADIAPVQYGGERGEHDEIFEGMCALQLEILSSRADADKQLAEWVNDEIVRQFLLSNLVRRAGDGFEWRINLPALKKCYPALRARPEAHAAFDGPVLFVRGDLSDYIQPQHKDEVLSLFPAAQIKTIMQTGHWLHAEKPDTFNRIVADFLLDES</sequence>